<dbReference type="Proteomes" id="UP000198379">
    <property type="component" value="Unassembled WGS sequence"/>
</dbReference>
<dbReference type="EMBL" id="FZNY01000001">
    <property type="protein sequence ID" value="SNR46289.1"/>
    <property type="molecule type" value="Genomic_DNA"/>
</dbReference>
<organism evidence="1 2">
    <name type="scientific">Dokdonia pacifica</name>
    <dbReference type="NCBI Taxonomy" id="1627892"/>
    <lineage>
        <taxon>Bacteria</taxon>
        <taxon>Pseudomonadati</taxon>
        <taxon>Bacteroidota</taxon>
        <taxon>Flavobacteriia</taxon>
        <taxon>Flavobacteriales</taxon>
        <taxon>Flavobacteriaceae</taxon>
        <taxon>Dokdonia</taxon>
    </lineage>
</organism>
<protein>
    <submittedName>
        <fullName evidence="1">Uncharacterized protein</fullName>
    </submittedName>
</protein>
<dbReference type="AlphaFoldDB" id="A0A238WKV0"/>
<name>A0A238WKV0_9FLAO</name>
<dbReference type="RefSeq" id="WP_089370400.1">
    <property type="nucleotide sequence ID" value="NZ_BMEP01000003.1"/>
</dbReference>
<sequence>MKKSIKAELISLAHKILQLKDDTSYAQMTEQSRALYEKLMVLSYAEKLEQSGQPTIGLSKIEATINEIHEEEAIAPVIEKILEEVHEEEKIETPEPVKVKTPAEIVAENEARFAEARANDRHRPDGTVFNQDEPVHEPVIEKIKDIVAEMPPEASVIDELVDSIEPQDRYQKNDMLEIGREFAQTPVFEPVAVAEEDVIPKNLNDKLKSGLKIGLNDKLAFIKHLFQGSDADYNRVLSQLSTFRSLEEAKQFIYQMVKPDYDSWEGKEEYEERFIQIIESKFN</sequence>
<evidence type="ECO:0000313" key="1">
    <source>
        <dbReference type="EMBL" id="SNR46289.1"/>
    </source>
</evidence>
<evidence type="ECO:0000313" key="2">
    <source>
        <dbReference type="Proteomes" id="UP000198379"/>
    </source>
</evidence>
<accession>A0A238WKV0</accession>
<proteinExistence type="predicted"/>
<reference evidence="1 2" key="1">
    <citation type="submission" date="2017-06" db="EMBL/GenBank/DDBJ databases">
        <authorList>
            <person name="Kim H.J."/>
            <person name="Triplett B.A."/>
        </authorList>
    </citation>
    <scope>NUCLEOTIDE SEQUENCE [LARGE SCALE GENOMIC DNA]</scope>
    <source>
        <strain evidence="1 2">DSM 25597</strain>
    </source>
</reference>
<gene>
    <name evidence="1" type="ORF">SAMN06265376_1011107</name>
</gene>
<dbReference type="OrthoDB" id="1100725at2"/>
<keyword evidence="2" id="KW-1185">Reference proteome</keyword>